<reference evidence="2" key="1">
    <citation type="submission" date="2021-01" db="EMBL/GenBank/DDBJ databases">
        <title>Whole genome shotgun sequence of Actinoplanes nipponensis NBRC 14063.</title>
        <authorList>
            <person name="Komaki H."/>
            <person name="Tamura T."/>
        </authorList>
    </citation>
    <scope>NUCLEOTIDE SEQUENCE</scope>
    <source>
        <strain evidence="2">NBRC 14063</strain>
    </source>
</reference>
<dbReference type="EMBL" id="BOMQ01000092">
    <property type="protein sequence ID" value="GIE53987.1"/>
    <property type="molecule type" value="Genomic_DNA"/>
</dbReference>
<keyword evidence="1" id="KW-0812">Transmembrane</keyword>
<feature type="transmembrane region" description="Helical" evidence="1">
    <location>
        <begin position="6"/>
        <end position="27"/>
    </location>
</feature>
<keyword evidence="3" id="KW-1185">Reference proteome</keyword>
<dbReference type="InterPro" id="IPR000801">
    <property type="entry name" value="Esterase-like"/>
</dbReference>
<dbReference type="GO" id="GO:0016747">
    <property type="term" value="F:acyltransferase activity, transferring groups other than amino-acyl groups"/>
    <property type="evidence" value="ECO:0007669"/>
    <property type="project" value="TreeGrafter"/>
</dbReference>
<evidence type="ECO:0000313" key="3">
    <source>
        <dbReference type="Proteomes" id="UP000647172"/>
    </source>
</evidence>
<dbReference type="SUPFAM" id="SSF53474">
    <property type="entry name" value="alpha/beta-Hydrolases"/>
    <property type="match status" value="1"/>
</dbReference>
<dbReference type="PANTHER" id="PTHR48098:SF1">
    <property type="entry name" value="DIACYLGLYCEROL ACYLTRANSFERASE_MYCOLYLTRANSFERASE AG85A"/>
    <property type="match status" value="1"/>
</dbReference>
<dbReference type="Gene3D" id="3.40.50.1820">
    <property type="entry name" value="alpha/beta hydrolase"/>
    <property type="match status" value="1"/>
</dbReference>
<dbReference type="Proteomes" id="UP000647172">
    <property type="component" value="Unassembled WGS sequence"/>
</dbReference>
<keyword evidence="1" id="KW-0472">Membrane</keyword>
<accession>A0A919JR84</accession>
<dbReference type="InterPro" id="IPR050583">
    <property type="entry name" value="Mycobacterial_A85_antigen"/>
</dbReference>
<comment type="caution">
    <text evidence="2">The sequence shown here is derived from an EMBL/GenBank/DDBJ whole genome shotgun (WGS) entry which is preliminary data.</text>
</comment>
<protein>
    <submittedName>
        <fullName evidence="2">Esterase</fullName>
    </submittedName>
</protein>
<sequence>MTIEGLPLLLTGLAAVLATAVAVAVLWDRAGRITRAALVAACVLSLAATVALQLNRLTETYTSWAALAGERDPAVPPGPGPVAAPSGPGGRVVRLAVAGRASGMTMPAYVYLPPGYQRGHQRYPVIEALHGFPGSPKSWLRRLDVRRHLDQEIAAGRMAPALVVFPYQTPDPMVDTECTDLAGGPRAETFLTVDVPAAVRASYRVRTGRGAWGLIGYSAGGFCAADLLLRHPGQYAAAASLSGYASPGIRVGDGSERTTNNVGWRLRHLPQPPAGLYLGYTADDPHSRRDSSLMAGLATAPLAVTTGVVAHGGHSDAAWELMEPAAFDWLSSWLARPAEAP</sequence>
<dbReference type="Pfam" id="PF00756">
    <property type="entry name" value="Esterase"/>
    <property type="match status" value="1"/>
</dbReference>
<keyword evidence="1" id="KW-1133">Transmembrane helix</keyword>
<dbReference type="InterPro" id="IPR029058">
    <property type="entry name" value="AB_hydrolase_fold"/>
</dbReference>
<name>A0A919JR84_9ACTN</name>
<dbReference type="RefSeq" id="WP_203776463.1">
    <property type="nucleotide sequence ID" value="NZ_BAAAYJ010000090.1"/>
</dbReference>
<dbReference type="AlphaFoldDB" id="A0A919JR84"/>
<evidence type="ECO:0000256" key="1">
    <source>
        <dbReference type="SAM" id="Phobius"/>
    </source>
</evidence>
<feature type="transmembrane region" description="Helical" evidence="1">
    <location>
        <begin position="36"/>
        <end position="54"/>
    </location>
</feature>
<dbReference type="PANTHER" id="PTHR48098">
    <property type="entry name" value="ENTEROCHELIN ESTERASE-RELATED"/>
    <property type="match status" value="1"/>
</dbReference>
<gene>
    <name evidence="2" type="ORF">Ani05nite_75210</name>
</gene>
<proteinExistence type="predicted"/>
<organism evidence="2 3">
    <name type="scientific">Actinoplanes nipponensis</name>
    <dbReference type="NCBI Taxonomy" id="135950"/>
    <lineage>
        <taxon>Bacteria</taxon>
        <taxon>Bacillati</taxon>
        <taxon>Actinomycetota</taxon>
        <taxon>Actinomycetes</taxon>
        <taxon>Micromonosporales</taxon>
        <taxon>Micromonosporaceae</taxon>
        <taxon>Actinoplanes</taxon>
    </lineage>
</organism>
<evidence type="ECO:0000313" key="2">
    <source>
        <dbReference type="EMBL" id="GIE53987.1"/>
    </source>
</evidence>